<organism evidence="7 8">
    <name type="scientific">Granulicella mallensis</name>
    <dbReference type="NCBI Taxonomy" id="940614"/>
    <lineage>
        <taxon>Bacteria</taxon>
        <taxon>Pseudomonadati</taxon>
        <taxon>Acidobacteriota</taxon>
        <taxon>Terriglobia</taxon>
        <taxon>Terriglobales</taxon>
        <taxon>Acidobacteriaceae</taxon>
        <taxon>Granulicella</taxon>
    </lineage>
</organism>
<feature type="transmembrane region" description="Helical" evidence="6">
    <location>
        <begin position="98"/>
        <end position="120"/>
    </location>
</feature>
<keyword evidence="2" id="KW-1003">Cell membrane</keyword>
<dbReference type="NCBIfam" id="TIGR04408">
    <property type="entry name" value="LptG_lptG"/>
    <property type="match status" value="1"/>
</dbReference>
<comment type="caution">
    <text evidence="7">The sequence shown here is derived from an EMBL/GenBank/DDBJ whole genome shotgun (WGS) entry which is preliminary data.</text>
</comment>
<dbReference type="InterPro" id="IPR030922">
    <property type="entry name" value="LptF"/>
</dbReference>
<evidence type="ECO:0000256" key="5">
    <source>
        <dbReference type="ARBA" id="ARBA00023136"/>
    </source>
</evidence>
<keyword evidence="4 6" id="KW-1133">Transmembrane helix</keyword>
<dbReference type="PANTHER" id="PTHR33529">
    <property type="entry name" value="SLR0882 PROTEIN-RELATED"/>
    <property type="match status" value="1"/>
</dbReference>
<dbReference type="EMBL" id="JACHIO010000038">
    <property type="protein sequence ID" value="MBB5066858.1"/>
    <property type="molecule type" value="Genomic_DNA"/>
</dbReference>
<dbReference type="NCBIfam" id="TIGR04407">
    <property type="entry name" value="LptF_YjgP"/>
    <property type="match status" value="1"/>
</dbReference>
<protein>
    <submittedName>
        <fullName evidence="7">LPS export ABC transporter permease LptG/LPS export ABC transporter permease LptF</fullName>
    </submittedName>
</protein>
<name>A0A7W8EBL0_9BACT</name>
<dbReference type="Pfam" id="PF03739">
    <property type="entry name" value="LptF_LptG"/>
    <property type="match status" value="2"/>
</dbReference>
<evidence type="ECO:0000256" key="3">
    <source>
        <dbReference type="ARBA" id="ARBA00022692"/>
    </source>
</evidence>
<sequence length="783" mass="86183">MRIFTRYILREVVGYALLGGVLFTFILFMKYLLALMELAVHGAASFADIIRLIGYLLPYFLTLTIPMAVLIGILLGLSRLAADSEITAMRASGMGVLSFVRIVSIVAVFAWAVGLVNSLYVAPRAAAALIQYESQGASGAAAIQVQPRVFYEDFKNYVLYVQDVLPGTGASEWKNVFLADLTQPATPHIITAQQALVLPGDPATLRMQLSDGSRHDIAANDPNQYDISTFATTELPIQTGQQEEDTHLSRRDTPTQALSMSELWKYAHGSGDTQPYSIELHRRFSYPAACLVLMLVGVPLGLSSKRGGKGTGFAITLVLVFAYYILSFVGSALARQGKLSAFAGVWGANIIFGVAGILLLQQMSRGGVALNLLASAGATLSRLFSRPRRTKSANTEGFGSGARMQQLRRALRIRFPLILDEYVMGNFLRNFGLVLVSLVGLFLIFTFFELIGDIIKYRVPFVTVGEYLLNLIPFILYHVTPLCALVAVLITFGAFSRTSELTAMKATGISLYRIAAPVLVVALALSVALFAFDETYLPGANRRQEALRAEIKGKPAQTFLRPDRKWMSGQTLGNKEPTRIFYYQFFDPDKNAFANLTVFEFQPGSFTLTRRIFATSARWDDSVGRWVFENGWQRTFSGEVTSSYQPFTINTFPEIREQPSYFKKEDRQSQEMSYSELSAYTRDLKQSGFDTTRLRVQLNTKIAYPLMALVMAILAVPFALSTGKRGGLAGMGAGIGVAIGYWVIAAVFENLGNVNSLPSILAAWSPDILFAMVGTYLLLRVPT</sequence>
<proteinExistence type="predicted"/>
<dbReference type="AlphaFoldDB" id="A0A7W8EBL0"/>
<keyword evidence="3 6" id="KW-0812">Transmembrane</keyword>
<feature type="transmembrane region" description="Helical" evidence="6">
    <location>
        <begin position="467"/>
        <end position="494"/>
    </location>
</feature>
<feature type="transmembrane region" description="Helical" evidence="6">
    <location>
        <begin position="12"/>
        <end position="33"/>
    </location>
</feature>
<evidence type="ECO:0000313" key="8">
    <source>
        <dbReference type="Proteomes" id="UP000584867"/>
    </source>
</evidence>
<evidence type="ECO:0000313" key="7">
    <source>
        <dbReference type="EMBL" id="MBB5066858.1"/>
    </source>
</evidence>
<accession>A0A7W8EBL0</accession>
<feature type="transmembrane region" description="Helical" evidence="6">
    <location>
        <begin position="514"/>
        <end position="532"/>
    </location>
</feature>
<feature type="transmembrane region" description="Helical" evidence="6">
    <location>
        <begin position="726"/>
        <end position="748"/>
    </location>
</feature>
<dbReference type="InterPro" id="IPR030923">
    <property type="entry name" value="LptG"/>
</dbReference>
<dbReference type="GO" id="GO:0015920">
    <property type="term" value="P:lipopolysaccharide transport"/>
    <property type="evidence" value="ECO:0007669"/>
    <property type="project" value="TreeGrafter"/>
</dbReference>
<dbReference type="PANTHER" id="PTHR33529:SF6">
    <property type="entry name" value="YJGP_YJGQ FAMILY PERMEASE"/>
    <property type="match status" value="1"/>
</dbReference>
<comment type="subcellular location">
    <subcellularLocation>
        <location evidence="1">Cell membrane</location>
        <topology evidence="1">Multi-pass membrane protein</topology>
    </subcellularLocation>
</comment>
<evidence type="ECO:0000256" key="4">
    <source>
        <dbReference type="ARBA" id="ARBA00022989"/>
    </source>
</evidence>
<feature type="transmembrane region" description="Helical" evidence="6">
    <location>
        <begin position="431"/>
        <end position="455"/>
    </location>
</feature>
<feature type="transmembrane region" description="Helical" evidence="6">
    <location>
        <begin position="339"/>
        <end position="360"/>
    </location>
</feature>
<evidence type="ECO:0000256" key="6">
    <source>
        <dbReference type="SAM" id="Phobius"/>
    </source>
</evidence>
<dbReference type="RefSeq" id="WP_184261144.1">
    <property type="nucleotide sequence ID" value="NZ_JACHIO010000038.1"/>
</dbReference>
<dbReference type="InterPro" id="IPR005495">
    <property type="entry name" value="LptG/LptF_permease"/>
</dbReference>
<feature type="transmembrane region" description="Helical" evidence="6">
    <location>
        <begin position="53"/>
        <end position="77"/>
    </location>
</feature>
<gene>
    <name evidence="7" type="ORF">HDF15_005244</name>
</gene>
<evidence type="ECO:0000256" key="1">
    <source>
        <dbReference type="ARBA" id="ARBA00004651"/>
    </source>
</evidence>
<dbReference type="GO" id="GO:0043190">
    <property type="term" value="C:ATP-binding cassette (ABC) transporter complex"/>
    <property type="evidence" value="ECO:0007669"/>
    <property type="project" value="InterPro"/>
</dbReference>
<evidence type="ECO:0000256" key="2">
    <source>
        <dbReference type="ARBA" id="ARBA00022475"/>
    </source>
</evidence>
<feature type="transmembrane region" description="Helical" evidence="6">
    <location>
        <begin position="284"/>
        <end position="302"/>
    </location>
</feature>
<keyword evidence="5 6" id="KW-0472">Membrane</keyword>
<reference evidence="7 8" key="1">
    <citation type="submission" date="2020-08" db="EMBL/GenBank/DDBJ databases">
        <title>Genomic Encyclopedia of Type Strains, Phase IV (KMG-V): Genome sequencing to study the core and pangenomes of soil and plant-associated prokaryotes.</title>
        <authorList>
            <person name="Whitman W."/>
        </authorList>
    </citation>
    <scope>NUCLEOTIDE SEQUENCE [LARGE SCALE GENOMIC DNA]</scope>
    <source>
        <strain evidence="7 8">X5P3</strain>
    </source>
</reference>
<dbReference type="GO" id="GO:0055085">
    <property type="term" value="P:transmembrane transport"/>
    <property type="evidence" value="ECO:0007669"/>
    <property type="project" value="InterPro"/>
</dbReference>
<feature type="transmembrane region" description="Helical" evidence="6">
    <location>
        <begin position="760"/>
        <end position="779"/>
    </location>
</feature>
<feature type="transmembrane region" description="Helical" evidence="6">
    <location>
        <begin position="314"/>
        <end position="333"/>
    </location>
</feature>
<feature type="transmembrane region" description="Helical" evidence="6">
    <location>
        <begin position="702"/>
        <end position="720"/>
    </location>
</feature>
<dbReference type="Proteomes" id="UP000584867">
    <property type="component" value="Unassembled WGS sequence"/>
</dbReference>